<evidence type="ECO:0000313" key="2">
    <source>
        <dbReference type="EMBL" id="KAK3735310.1"/>
    </source>
</evidence>
<evidence type="ECO:0000256" key="1">
    <source>
        <dbReference type="SAM" id="MobiDB-lite"/>
    </source>
</evidence>
<name>A0AAE0Y876_9GAST</name>
<proteinExistence type="predicted"/>
<evidence type="ECO:0000313" key="3">
    <source>
        <dbReference type="Proteomes" id="UP001283361"/>
    </source>
</evidence>
<accession>A0AAE0Y876</accession>
<dbReference type="AlphaFoldDB" id="A0AAE0Y876"/>
<organism evidence="2 3">
    <name type="scientific">Elysia crispata</name>
    <name type="common">lettuce slug</name>
    <dbReference type="NCBI Taxonomy" id="231223"/>
    <lineage>
        <taxon>Eukaryota</taxon>
        <taxon>Metazoa</taxon>
        <taxon>Spiralia</taxon>
        <taxon>Lophotrochozoa</taxon>
        <taxon>Mollusca</taxon>
        <taxon>Gastropoda</taxon>
        <taxon>Heterobranchia</taxon>
        <taxon>Euthyneura</taxon>
        <taxon>Panpulmonata</taxon>
        <taxon>Sacoglossa</taxon>
        <taxon>Placobranchoidea</taxon>
        <taxon>Plakobranchidae</taxon>
        <taxon>Elysia</taxon>
    </lineage>
</organism>
<dbReference type="EMBL" id="JAWDGP010006801">
    <property type="protein sequence ID" value="KAK3735310.1"/>
    <property type="molecule type" value="Genomic_DNA"/>
</dbReference>
<feature type="region of interest" description="Disordered" evidence="1">
    <location>
        <begin position="72"/>
        <end position="118"/>
    </location>
</feature>
<gene>
    <name evidence="2" type="ORF">RRG08_050972</name>
</gene>
<keyword evidence="3" id="KW-1185">Reference proteome</keyword>
<feature type="region of interest" description="Disordered" evidence="1">
    <location>
        <begin position="1"/>
        <end position="29"/>
    </location>
</feature>
<protein>
    <submittedName>
        <fullName evidence="2">Uncharacterized protein</fullName>
    </submittedName>
</protein>
<reference evidence="2" key="1">
    <citation type="journal article" date="2023" name="G3 (Bethesda)">
        <title>A reference genome for the long-term kleptoplast-retaining sea slug Elysia crispata morphotype clarki.</title>
        <authorList>
            <person name="Eastman K.E."/>
            <person name="Pendleton A.L."/>
            <person name="Shaikh M.A."/>
            <person name="Suttiyut T."/>
            <person name="Ogas R."/>
            <person name="Tomko P."/>
            <person name="Gavelis G."/>
            <person name="Widhalm J.R."/>
            <person name="Wisecaver J.H."/>
        </authorList>
    </citation>
    <scope>NUCLEOTIDE SEQUENCE</scope>
    <source>
        <strain evidence="2">ECLA1</strain>
    </source>
</reference>
<feature type="compositionally biased region" description="Basic and acidic residues" evidence="1">
    <location>
        <begin position="1"/>
        <end position="10"/>
    </location>
</feature>
<dbReference type="Proteomes" id="UP001283361">
    <property type="component" value="Unassembled WGS sequence"/>
</dbReference>
<feature type="compositionally biased region" description="Basic and acidic residues" evidence="1">
    <location>
        <begin position="93"/>
        <end position="110"/>
    </location>
</feature>
<sequence length="118" mass="13059">MGLDEYDVKHNTSCRPAPNYRTPRNAKVSHATQCCSGMPRNGKSGMDSIKKNCFGDSSVGQRTSHEVIEPLEIGDQPATKKASCPKTSTYPRIRPDAQNRLQSHEVDKKPKNIYIAAN</sequence>
<comment type="caution">
    <text evidence="2">The sequence shown here is derived from an EMBL/GenBank/DDBJ whole genome shotgun (WGS) entry which is preliminary data.</text>
</comment>